<evidence type="ECO:0000313" key="2">
    <source>
        <dbReference type="Proteomes" id="UP000190888"/>
    </source>
</evidence>
<dbReference type="PANTHER" id="PTHR34352">
    <property type="entry name" value="PROTEIN YHFA"/>
    <property type="match status" value="1"/>
</dbReference>
<dbReference type="Gene3D" id="3.30.300.20">
    <property type="match status" value="1"/>
</dbReference>
<evidence type="ECO:0000313" key="1">
    <source>
        <dbReference type="EMBL" id="SJZ44524.1"/>
    </source>
</evidence>
<accession>A0A1T4KQ41</accession>
<dbReference type="STRING" id="413434.SAMN04488132_10252"/>
<gene>
    <name evidence="1" type="ORF">SAMN04488132_10252</name>
</gene>
<protein>
    <submittedName>
        <fullName evidence="1">Putative redox protein</fullName>
    </submittedName>
</protein>
<dbReference type="Pfam" id="PF02566">
    <property type="entry name" value="OsmC"/>
    <property type="match status" value="1"/>
</dbReference>
<dbReference type="PANTHER" id="PTHR34352:SF1">
    <property type="entry name" value="PROTEIN YHFA"/>
    <property type="match status" value="1"/>
</dbReference>
<dbReference type="SUPFAM" id="SSF82784">
    <property type="entry name" value="OsmC-like"/>
    <property type="match status" value="1"/>
</dbReference>
<dbReference type="InterPro" id="IPR003718">
    <property type="entry name" value="OsmC/Ohr_fam"/>
</dbReference>
<keyword evidence="2" id="KW-1185">Reference proteome</keyword>
<sequence>MVKLHLHKFFRSPKYYPLMTTRIDITRTGTDYAFEAVDSNGHRMQMDAAEAIGGHNSGIRPMQTILMGLGGCSGIDIVSILKKQRQEISSFRMEIEAERESGKEPALWKEVKIRFVFEGNIDPEKAQKACALSIDKYCSVAATLRAAGCSIQWQAEVISPDNNVHQS</sequence>
<organism evidence="1 2">
    <name type="scientific">Sediminibacterium ginsengisoli</name>
    <dbReference type="NCBI Taxonomy" id="413434"/>
    <lineage>
        <taxon>Bacteria</taxon>
        <taxon>Pseudomonadati</taxon>
        <taxon>Bacteroidota</taxon>
        <taxon>Chitinophagia</taxon>
        <taxon>Chitinophagales</taxon>
        <taxon>Chitinophagaceae</taxon>
        <taxon>Sediminibacterium</taxon>
    </lineage>
</organism>
<dbReference type="Proteomes" id="UP000190888">
    <property type="component" value="Unassembled WGS sequence"/>
</dbReference>
<proteinExistence type="predicted"/>
<name>A0A1T4KQ41_9BACT</name>
<dbReference type="InterPro" id="IPR036102">
    <property type="entry name" value="OsmC/Ohrsf"/>
</dbReference>
<dbReference type="EMBL" id="FUWH01000002">
    <property type="protein sequence ID" value="SJZ44524.1"/>
    <property type="molecule type" value="Genomic_DNA"/>
</dbReference>
<dbReference type="InterPro" id="IPR015946">
    <property type="entry name" value="KH_dom-like_a/b"/>
</dbReference>
<reference evidence="1 2" key="1">
    <citation type="submission" date="2017-02" db="EMBL/GenBank/DDBJ databases">
        <authorList>
            <person name="Peterson S.W."/>
        </authorList>
    </citation>
    <scope>NUCLEOTIDE SEQUENCE [LARGE SCALE GENOMIC DNA]</scope>
    <source>
        <strain evidence="1 2">DSM 22335</strain>
    </source>
</reference>
<dbReference type="AlphaFoldDB" id="A0A1T4KQ41"/>